<dbReference type="STRING" id="1231623.Tasa_033_006"/>
<reference evidence="1 2" key="1">
    <citation type="submission" date="2012-10" db="EMBL/GenBank/DDBJ databases">
        <title>Genome sequencing of Tanticharoenia sakaeratensis NBRC 103193.</title>
        <authorList>
            <person name="Azuma Y."/>
            <person name="Hadano H."/>
            <person name="Hirakawa H."/>
            <person name="Matsushita K."/>
        </authorList>
    </citation>
    <scope>NUCLEOTIDE SEQUENCE [LARGE SCALE GENOMIC DNA]</scope>
    <source>
        <strain evidence="1 2">NBRC 103193</strain>
    </source>
</reference>
<evidence type="ECO:0000313" key="1">
    <source>
        <dbReference type="EMBL" id="GAN54892.1"/>
    </source>
</evidence>
<dbReference type="EMBL" id="BALE01000033">
    <property type="protein sequence ID" value="GAN54892.1"/>
    <property type="molecule type" value="Genomic_DNA"/>
</dbReference>
<name>A0A0D6MMJ4_9PROT</name>
<dbReference type="Proteomes" id="UP000032679">
    <property type="component" value="Unassembled WGS sequence"/>
</dbReference>
<keyword evidence="2" id="KW-1185">Reference proteome</keyword>
<protein>
    <submittedName>
        <fullName evidence="1">Uncharacterized protein</fullName>
    </submittedName>
</protein>
<evidence type="ECO:0000313" key="2">
    <source>
        <dbReference type="Proteomes" id="UP000032679"/>
    </source>
</evidence>
<organism evidence="1 2">
    <name type="scientific">Tanticharoenia sakaeratensis NBRC 103193</name>
    <dbReference type="NCBI Taxonomy" id="1231623"/>
    <lineage>
        <taxon>Bacteria</taxon>
        <taxon>Pseudomonadati</taxon>
        <taxon>Pseudomonadota</taxon>
        <taxon>Alphaproteobacteria</taxon>
        <taxon>Acetobacterales</taxon>
        <taxon>Acetobacteraceae</taxon>
        <taxon>Tanticharoenia</taxon>
    </lineage>
</organism>
<accession>A0A0D6MMJ4</accession>
<sequence length="118" mass="12989">MSIRSEATLMISRLRARAESLSDQSKYGLPSLETDAAKLLERLLEDQAKPHPVTRAMWLSGSNWIDDNRDAITGECHPDAEAIYNAMETARVAESFSSSLVTVALQALQQNGVENNIV</sequence>
<gene>
    <name evidence="1" type="ORF">Tasa_033_006</name>
</gene>
<dbReference type="AlphaFoldDB" id="A0A0D6MMJ4"/>
<proteinExistence type="predicted"/>
<comment type="caution">
    <text evidence="1">The sequence shown here is derived from an EMBL/GenBank/DDBJ whole genome shotgun (WGS) entry which is preliminary data.</text>
</comment>